<dbReference type="GO" id="GO:0005737">
    <property type="term" value="C:cytoplasm"/>
    <property type="evidence" value="ECO:0007669"/>
    <property type="project" value="TreeGrafter"/>
</dbReference>
<dbReference type="InterPro" id="IPR010021">
    <property type="entry name" value="PGPP1/Gep4"/>
</dbReference>
<evidence type="ECO:0000313" key="2">
    <source>
        <dbReference type="Proteomes" id="UP000823900"/>
    </source>
</evidence>
<dbReference type="GO" id="GO:0008962">
    <property type="term" value="F:phosphatidylglycerophosphatase activity"/>
    <property type="evidence" value="ECO:0007669"/>
    <property type="project" value="InterPro"/>
</dbReference>
<dbReference type="NCBIfam" id="TIGR01662">
    <property type="entry name" value="HAD-SF-IIIA"/>
    <property type="match status" value="1"/>
</dbReference>
<comment type="caution">
    <text evidence="1">The sequence shown here is derived from an EMBL/GenBank/DDBJ whole genome shotgun (WGS) entry which is preliminary data.</text>
</comment>
<dbReference type="AlphaFoldDB" id="A0A9D2KP00"/>
<sequence length="166" mass="18767">MFKQFYPSEYADSAYAISYQSLKEGGVRGIIFDIDNTLVPHGAPADDRAIRLFAMLKEMKIRTCLLSNNRESRVKSFAKAVGCGYICGCGKPSRKGYRKAMEWMGTDCSSTIFVGDQLFTDIWGANRTGIRSILVKPIQSREEIQIVLKRIPERIMLWIGGKDKEK</sequence>
<reference evidence="1" key="1">
    <citation type="journal article" date="2021" name="PeerJ">
        <title>Extensive microbial diversity within the chicken gut microbiome revealed by metagenomics and culture.</title>
        <authorList>
            <person name="Gilroy R."/>
            <person name="Ravi A."/>
            <person name="Getino M."/>
            <person name="Pursley I."/>
            <person name="Horton D.L."/>
            <person name="Alikhan N.F."/>
            <person name="Baker D."/>
            <person name="Gharbi K."/>
            <person name="Hall N."/>
            <person name="Watson M."/>
            <person name="Adriaenssens E.M."/>
            <person name="Foster-Nyarko E."/>
            <person name="Jarju S."/>
            <person name="Secka A."/>
            <person name="Antonio M."/>
            <person name="Oren A."/>
            <person name="Chaudhuri R.R."/>
            <person name="La Ragione R."/>
            <person name="Hildebrand F."/>
            <person name="Pallen M.J."/>
        </authorList>
    </citation>
    <scope>NUCLEOTIDE SEQUENCE</scope>
    <source>
        <strain evidence="1">CHK178-16964</strain>
    </source>
</reference>
<dbReference type="SUPFAM" id="SSF56784">
    <property type="entry name" value="HAD-like"/>
    <property type="match status" value="1"/>
</dbReference>
<dbReference type="CDD" id="cd16416">
    <property type="entry name" value="HAD_BsYqeG-like"/>
    <property type="match status" value="1"/>
</dbReference>
<dbReference type="Gene3D" id="3.40.50.1000">
    <property type="entry name" value="HAD superfamily/HAD-like"/>
    <property type="match status" value="1"/>
</dbReference>
<accession>A0A9D2KP00</accession>
<dbReference type="InterPro" id="IPR006549">
    <property type="entry name" value="HAD-SF_hydro_IIIA"/>
</dbReference>
<dbReference type="InterPro" id="IPR023214">
    <property type="entry name" value="HAD_sf"/>
</dbReference>
<dbReference type="PANTHER" id="PTHR19288:SF25">
    <property type="entry name" value="PHOSPHATIDYLGLYCEROPHOSPHATASE GEP4, MITOCHONDRIAL"/>
    <property type="match status" value="1"/>
</dbReference>
<dbReference type="Proteomes" id="UP000823900">
    <property type="component" value="Unassembled WGS sequence"/>
</dbReference>
<organism evidence="1 2">
    <name type="scientific">Candidatus Lachnoclostridium stercoravium</name>
    <dbReference type="NCBI Taxonomy" id="2838633"/>
    <lineage>
        <taxon>Bacteria</taxon>
        <taxon>Bacillati</taxon>
        <taxon>Bacillota</taxon>
        <taxon>Clostridia</taxon>
        <taxon>Lachnospirales</taxon>
        <taxon>Lachnospiraceae</taxon>
    </lineage>
</organism>
<evidence type="ECO:0000313" key="1">
    <source>
        <dbReference type="EMBL" id="HJA70496.1"/>
    </source>
</evidence>
<dbReference type="EMBL" id="DWZA01000026">
    <property type="protein sequence ID" value="HJA70496.1"/>
    <property type="molecule type" value="Genomic_DNA"/>
</dbReference>
<protein>
    <submittedName>
        <fullName evidence="1">YqeG family HAD IIIA-type phosphatase</fullName>
    </submittedName>
</protein>
<proteinExistence type="predicted"/>
<dbReference type="Pfam" id="PF00702">
    <property type="entry name" value="Hydrolase"/>
    <property type="match status" value="1"/>
</dbReference>
<gene>
    <name evidence="1" type="ORF">IAA07_02810</name>
</gene>
<dbReference type="PANTHER" id="PTHR19288">
    <property type="entry name" value="4-NITROPHENYLPHOSPHATASE-RELATED"/>
    <property type="match status" value="1"/>
</dbReference>
<reference evidence="1" key="2">
    <citation type="submission" date="2021-04" db="EMBL/GenBank/DDBJ databases">
        <authorList>
            <person name="Gilroy R."/>
        </authorList>
    </citation>
    <scope>NUCLEOTIDE SEQUENCE</scope>
    <source>
        <strain evidence="1">CHK178-16964</strain>
    </source>
</reference>
<dbReference type="InterPro" id="IPR036412">
    <property type="entry name" value="HAD-like_sf"/>
</dbReference>
<name>A0A9D2KP00_9FIRM</name>
<dbReference type="NCBIfam" id="TIGR01668">
    <property type="entry name" value="YqeG_hyp_ppase"/>
    <property type="match status" value="1"/>
</dbReference>